<keyword evidence="7" id="KW-0256">Endoplasmic reticulum</keyword>
<comment type="pathway">
    <text evidence="2">Glycolipid biosynthesis; glycosylphosphatidylinositol-anchor biosynthesis.</text>
</comment>
<feature type="transmembrane region" description="Helical" evidence="12">
    <location>
        <begin position="1200"/>
        <end position="1218"/>
    </location>
</feature>
<dbReference type="InterPro" id="IPR017850">
    <property type="entry name" value="Alkaline_phosphatase_core_sf"/>
</dbReference>
<feature type="transmembrane region" description="Helical" evidence="12">
    <location>
        <begin position="685"/>
        <end position="704"/>
    </location>
</feature>
<feature type="transmembrane region" description="Helical" evidence="12">
    <location>
        <begin position="749"/>
        <end position="768"/>
    </location>
</feature>
<feature type="transmembrane region" description="Helical" evidence="12">
    <location>
        <begin position="1238"/>
        <end position="1258"/>
    </location>
</feature>
<gene>
    <name evidence="13" type="ORF">ODALV1_LOCUS784</name>
</gene>
<evidence type="ECO:0000313" key="13">
    <source>
        <dbReference type="EMBL" id="CAL8069469.1"/>
    </source>
</evidence>
<comment type="similarity">
    <text evidence="3">Belongs to the PIGG/PIGN/PIGO family. PIGO subfamily.</text>
</comment>
<feature type="transmembrane region" description="Helical" evidence="12">
    <location>
        <begin position="661"/>
        <end position="679"/>
    </location>
</feature>
<evidence type="ECO:0000256" key="12">
    <source>
        <dbReference type="SAM" id="Phobius"/>
    </source>
</evidence>
<evidence type="ECO:0000256" key="8">
    <source>
        <dbReference type="ARBA" id="ARBA00022989"/>
    </source>
</evidence>
<keyword evidence="10" id="KW-0325">Glycoprotein</keyword>
<dbReference type="Pfam" id="PF01663">
    <property type="entry name" value="Phosphodiest"/>
    <property type="match status" value="1"/>
</dbReference>
<evidence type="ECO:0000256" key="11">
    <source>
        <dbReference type="SAM" id="MobiDB-lite"/>
    </source>
</evidence>
<evidence type="ECO:0000256" key="1">
    <source>
        <dbReference type="ARBA" id="ARBA00004477"/>
    </source>
</evidence>
<dbReference type="Gene3D" id="3.40.720.10">
    <property type="entry name" value="Alkaline Phosphatase, subunit A"/>
    <property type="match status" value="1"/>
</dbReference>
<dbReference type="PANTHER" id="PTHR23071:SF1">
    <property type="entry name" value="GPI ETHANOLAMINE PHOSPHATE TRANSFERASE 3"/>
    <property type="match status" value="1"/>
</dbReference>
<dbReference type="PANTHER" id="PTHR23071">
    <property type="entry name" value="PHOSPHATIDYLINOSITOL GLYCAN"/>
    <property type="match status" value="1"/>
</dbReference>
<keyword evidence="14" id="KW-1185">Reference proteome</keyword>
<evidence type="ECO:0000256" key="2">
    <source>
        <dbReference type="ARBA" id="ARBA00004687"/>
    </source>
</evidence>
<comment type="subcellular location">
    <subcellularLocation>
        <location evidence="1">Endoplasmic reticulum membrane</location>
        <topology evidence="1">Multi-pass membrane protein</topology>
    </subcellularLocation>
</comment>
<feature type="transmembrane region" description="Helical" evidence="12">
    <location>
        <begin position="1029"/>
        <end position="1048"/>
    </location>
</feature>
<protein>
    <recommendedName>
        <fullName evidence="15">GPI ethanolamine phosphate transferase 3</fullName>
    </recommendedName>
</protein>
<dbReference type="Proteomes" id="UP001642540">
    <property type="component" value="Unassembled WGS sequence"/>
</dbReference>
<feature type="transmembrane region" description="Helical" evidence="12">
    <location>
        <begin position="28"/>
        <end position="50"/>
    </location>
</feature>
<dbReference type="SUPFAM" id="SSF53649">
    <property type="entry name" value="Alkaline phosphatase-like"/>
    <property type="match status" value="1"/>
</dbReference>
<evidence type="ECO:0000256" key="6">
    <source>
        <dbReference type="ARBA" id="ARBA00022692"/>
    </source>
</evidence>
<feature type="region of interest" description="Disordered" evidence="11">
    <location>
        <begin position="708"/>
        <end position="728"/>
    </location>
</feature>
<comment type="caution">
    <text evidence="13">The sequence shown here is derived from an EMBL/GenBank/DDBJ whole genome shotgun (WGS) entry which is preliminary data.</text>
</comment>
<dbReference type="InterPro" id="IPR039524">
    <property type="entry name" value="PIGO/GPI13"/>
</dbReference>
<name>A0ABP1PLH1_9HEXA</name>
<dbReference type="CDD" id="cd16023">
    <property type="entry name" value="GPI_EPT_3"/>
    <property type="match status" value="1"/>
</dbReference>
<keyword evidence="5" id="KW-0808">Transferase</keyword>
<dbReference type="InterPro" id="IPR002591">
    <property type="entry name" value="Phosphodiest/P_Trfase"/>
</dbReference>
<evidence type="ECO:0000256" key="4">
    <source>
        <dbReference type="ARBA" id="ARBA00022502"/>
    </source>
</evidence>
<keyword evidence="9 12" id="KW-0472">Membrane</keyword>
<feature type="transmembrane region" description="Helical" evidence="12">
    <location>
        <begin position="832"/>
        <end position="852"/>
    </location>
</feature>
<feature type="transmembrane region" description="Helical" evidence="12">
    <location>
        <begin position="577"/>
        <end position="598"/>
    </location>
</feature>
<evidence type="ECO:0008006" key="15">
    <source>
        <dbReference type="Google" id="ProtNLM"/>
    </source>
</evidence>
<evidence type="ECO:0000313" key="14">
    <source>
        <dbReference type="Proteomes" id="UP001642540"/>
    </source>
</evidence>
<feature type="transmembrane region" description="Helical" evidence="12">
    <location>
        <begin position="1054"/>
        <end position="1074"/>
    </location>
</feature>
<proteinExistence type="inferred from homology"/>
<organism evidence="13 14">
    <name type="scientific">Orchesella dallaii</name>
    <dbReference type="NCBI Taxonomy" id="48710"/>
    <lineage>
        <taxon>Eukaryota</taxon>
        <taxon>Metazoa</taxon>
        <taxon>Ecdysozoa</taxon>
        <taxon>Arthropoda</taxon>
        <taxon>Hexapoda</taxon>
        <taxon>Collembola</taxon>
        <taxon>Entomobryomorpha</taxon>
        <taxon>Entomobryoidea</taxon>
        <taxon>Orchesellidae</taxon>
        <taxon>Orchesellinae</taxon>
        <taxon>Orchesella</taxon>
    </lineage>
</organism>
<keyword evidence="8 12" id="KW-1133">Transmembrane helix</keyword>
<evidence type="ECO:0000256" key="7">
    <source>
        <dbReference type="ARBA" id="ARBA00022824"/>
    </source>
</evidence>
<feature type="compositionally biased region" description="Basic and acidic residues" evidence="11">
    <location>
        <begin position="714"/>
        <end position="728"/>
    </location>
</feature>
<evidence type="ECO:0000256" key="3">
    <source>
        <dbReference type="ARBA" id="ARBA00008695"/>
    </source>
</evidence>
<feature type="compositionally biased region" description="Low complexity" evidence="11">
    <location>
        <begin position="159"/>
        <end position="175"/>
    </location>
</feature>
<feature type="transmembrane region" description="Helical" evidence="12">
    <location>
        <begin position="872"/>
        <end position="890"/>
    </location>
</feature>
<reference evidence="13 14" key="1">
    <citation type="submission" date="2024-08" db="EMBL/GenBank/DDBJ databases">
        <authorList>
            <person name="Cucini C."/>
            <person name="Frati F."/>
        </authorList>
    </citation>
    <scope>NUCLEOTIDE SEQUENCE [LARGE SCALE GENOMIC DNA]</scope>
</reference>
<evidence type="ECO:0000256" key="5">
    <source>
        <dbReference type="ARBA" id="ARBA00022679"/>
    </source>
</evidence>
<sequence>MDQHHHHRRQMHEQEYDHRRNMSKIQTISVISFLSFSVIVGALVFSRGFLLNRQIISDKAGPCLDAAYQERDQFYHEQRDHHQELGVGVGQKELLSNLSEAASWCNPSPVFKKAILILVDALRYDFVSRMTFLSSTVINKDKDKLKDNYKEETLHKGQSSTTSTTTTSTNNLNNNDNHAASRSRSGHDASVWESASCLFRFVADPPTTTMQRLKALMTGTMPTFIDASANFNSYEVEEDSLIYQLHAMGKKLAFLGDDTWLSLFPPSYFKSPIVEAHPSFNAWDLDTVDRAVNHSLRNKIFGREAEKEWDVLIAHLLGVDHCGHRYGPSHPEMVRKLREADEIIEFVFNSMSQDTLLVVFGDHGMTPTGDHGGDSKDETDAAVVFLSKAIKQRRNIRGGEMNSGGLNSANFQCPSYSSAISQIDLVPTLATLLGTPIPYSSIGQLIPNFIGKKGLYSDAVASNTAQVERYLRKFGIVGGAPKPNSDGHGLEDEYLRLQEAFHAYQLSRTNQSSRAKLNALAHKYLNQVKLIAVSTWTQFNVPMIYCGVVISSLACFSLFVYLNNVRSLLSPRRKHKYSVLSWLWPSLPLWSVCVTFFQDRPSPATSLWNVIVSTCSGLVMFLLALGLKLIQRMGEEEEDISFTDTATLSTKRKNVWSFSDLGSLTIYMLTCLAMFSNSFVINEGYMLGSCLMLVVFLHILTSPYNMPRRSNNTRGEDQTRSSDHHPGGVVGGKDEFLLIEILCRKSTKCSLVCFVTLAVLVRICSIFFRCREELTECTEDYLLHKQLSSLPEDWLVHKYVRYSIALVSLAIFVVAFRLWMLYRKFLFSKRPAAIVAKFIPSLLVVLLGVLWALQGLPFISTSAAKLRPILNYFPWVFQASTFISLVIVWVKPIVSGGGAGQTLLLPSHFQVGCSKCSQASTGKKRVELINTGSTAAANNNAVMWSKSSSITGSNNSSTVYKPNLHKSSSANGVNKKVNGLQKLCDQISLKNQPKRDMPYGNQRRAEQLSKSVFLEIEQQKYSFEDSVGTGSYSCSILVFATLVIVLMAQITSAGLTPAVAIVIPYSIICLVGIYRGRNLSVSSTASQVNSEGDSWGGVVAWTLCSQYLFYGTGHQPIFSAIPWDSAFLTTTDGTSFTDASGSWLTWLRPALAILGNLHVSQITFSLALPLLAYWSNETPLFCHHQCHAKRRKAYILCGKYIFLHGVKLLACMACAGWHRRHLMVWKIFAPKFIFETVSFIVTLFTVLFSLVFVTRIDFLYHRNRHKTHANN</sequence>
<accession>A0ABP1PLH1</accession>
<feature type="transmembrane region" description="Helical" evidence="12">
    <location>
        <begin position="610"/>
        <end position="630"/>
    </location>
</feature>
<keyword evidence="4" id="KW-0337">GPI-anchor biosynthesis</keyword>
<feature type="region of interest" description="Disordered" evidence="11">
    <location>
        <begin position="150"/>
        <end position="185"/>
    </location>
</feature>
<feature type="transmembrane region" description="Helical" evidence="12">
    <location>
        <begin position="799"/>
        <end position="820"/>
    </location>
</feature>
<dbReference type="InterPro" id="IPR037675">
    <property type="entry name" value="PIG-O_N"/>
</dbReference>
<evidence type="ECO:0000256" key="10">
    <source>
        <dbReference type="ARBA" id="ARBA00023180"/>
    </source>
</evidence>
<keyword evidence="6 12" id="KW-0812">Transmembrane</keyword>
<dbReference type="EMBL" id="CAXLJM020000004">
    <property type="protein sequence ID" value="CAL8069469.1"/>
    <property type="molecule type" value="Genomic_DNA"/>
</dbReference>
<evidence type="ECO:0000256" key="9">
    <source>
        <dbReference type="ARBA" id="ARBA00023136"/>
    </source>
</evidence>
<feature type="transmembrane region" description="Helical" evidence="12">
    <location>
        <begin position="542"/>
        <end position="565"/>
    </location>
</feature>